<dbReference type="InterPro" id="IPR031348">
    <property type="entry name" value="PigL_N"/>
</dbReference>
<dbReference type="Proteomes" id="UP000799536">
    <property type="component" value="Unassembled WGS sequence"/>
</dbReference>
<evidence type="ECO:0000259" key="1">
    <source>
        <dbReference type="Pfam" id="PF17111"/>
    </source>
</evidence>
<name>A0A9P4MSU8_9PLEO</name>
<feature type="domain" description="Azaphilone pigments biosynthesis cluster protein L N-terminal" evidence="1">
    <location>
        <begin position="2"/>
        <end position="163"/>
    </location>
</feature>
<keyword evidence="3" id="KW-1185">Reference proteome</keyword>
<organism evidence="2 3">
    <name type="scientific">Delitschia confertaspora ATCC 74209</name>
    <dbReference type="NCBI Taxonomy" id="1513339"/>
    <lineage>
        <taxon>Eukaryota</taxon>
        <taxon>Fungi</taxon>
        <taxon>Dikarya</taxon>
        <taxon>Ascomycota</taxon>
        <taxon>Pezizomycotina</taxon>
        <taxon>Dothideomycetes</taxon>
        <taxon>Pleosporomycetidae</taxon>
        <taxon>Pleosporales</taxon>
        <taxon>Delitschiaceae</taxon>
        <taxon>Delitschia</taxon>
    </lineage>
</organism>
<reference evidence="2" key="1">
    <citation type="journal article" date="2020" name="Stud. Mycol.">
        <title>101 Dothideomycetes genomes: a test case for predicting lifestyles and emergence of pathogens.</title>
        <authorList>
            <person name="Haridas S."/>
            <person name="Albert R."/>
            <person name="Binder M."/>
            <person name="Bloem J."/>
            <person name="Labutti K."/>
            <person name="Salamov A."/>
            <person name="Andreopoulos B."/>
            <person name="Baker S."/>
            <person name="Barry K."/>
            <person name="Bills G."/>
            <person name="Bluhm B."/>
            <person name="Cannon C."/>
            <person name="Castanera R."/>
            <person name="Culley D."/>
            <person name="Daum C."/>
            <person name="Ezra D."/>
            <person name="Gonzalez J."/>
            <person name="Henrissat B."/>
            <person name="Kuo A."/>
            <person name="Liang C."/>
            <person name="Lipzen A."/>
            <person name="Lutzoni F."/>
            <person name="Magnuson J."/>
            <person name="Mondo S."/>
            <person name="Nolan M."/>
            <person name="Ohm R."/>
            <person name="Pangilinan J."/>
            <person name="Park H.-J."/>
            <person name="Ramirez L."/>
            <person name="Alfaro M."/>
            <person name="Sun H."/>
            <person name="Tritt A."/>
            <person name="Yoshinaga Y."/>
            <person name="Zwiers L.-H."/>
            <person name="Turgeon B."/>
            <person name="Goodwin S."/>
            <person name="Spatafora J."/>
            <person name="Crous P."/>
            <person name="Grigoriev I."/>
        </authorList>
    </citation>
    <scope>NUCLEOTIDE SEQUENCE</scope>
    <source>
        <strain evidence="2">ATCC 74209</strain>
    </source>
</reference>
<dbReference type="Pfam" id="PF17111">
    <property type="entry name" value="PigL_N"/>
    <property type="match status" value="1"/>
</dbReference>
<sequence>MADPLSILSGICGLLAFVGQTAVAITKFVRDVRDSRPDFLQVSSGLSVLKTILESLEHDYQSPRLLISPSLEANLLDAVHSCSHTVKEIEKLLLRYLEEKKRRKIVWAAWGQGDMEKLGRNLDAHKQILNIVLTHLDLKLTRQTKEVATKIRDTADATLENTEELKDGQMQLKRYGNYKFGLKQWEEMIRRVSRFKRLQRD</sequence>
<evidence type="ECO:0000313" key="2">
    <source>
        <dbReference type="EMBL" id="KAF2198398.1"/>
    </source>
</evidence>
<dbReference type="AlphaFoldDB" id="A0A9P4MSU8"/>
<dbReference type="EMBL" id="ML994147">
    <property type="protein sequence ID" value="KAF2198398.1"/>
    <property type="molecule type" value="Genomic_DNA"/>
</dbReference>
<comment type="caution">
    <text evidence="2">The sequence shown here is derived from an EMBL/GenBank/DDBJ whole genome shotgun (WGS) entry which is preliminary data.</text>
</comment>
<protein>
    <recommendedName>
        <fullName evidence="1">Azaphilone pigments biosynthesis cluster protein L N-terminal domain-containing protein</fullName>
    </recommendedName>
</protein>
<gene>
    <name evidence="2" type="ORF">GQ43DRAFT_163520</name>
</gene>
<dbReference type="OrthoDB" id="524326at2759"/>
<proteinExistence type="predicted"/>
<accession>A0A9P4MSU8</accession>
<evidence type="ECO:0000313" key="3">
    <source>
        <dbReference type="Proteomes" id="UP000799536"/>
    </source>
</evidence>